<protein>
    <submittedName>
        <fullName evidence="12">Unannotated protein</fullName>
    </submittedName>
</protein>
<dbReference type="HAMAP" id="MF_01393">
    <property type="entry name" value="ATP_synth_a_bact"/>
    <property type="match status" value="1"/>
</dbReference>
<keyword evidence="6" id="KW-0375">Hydrogen ion transport</keyword>
<evidence type="ECO:0000256" key="9">
    <source>
        <dbReference type="ARBA" id="ARBA00023136"/>
    </source>
</evidence>
<comment type="similarity">
    <text evidence="2">Belongs to the ATPase A chain family.</text>
</comment>
<accession>A0A6J6TKP7</accession>
<dbReference type="InterPro" id="IPR035908">
    <property type="entry name" value="F0_ATP_A_sf"/>
</dbReference>
<evidence type="ECO:0000256" key="10">
    <source>
        <dbReference type="ARBA" id="ARBA00023310"/>
    </source>
</evidence>
<dbReference type="PRINTS" id="PR00123">
    <property type="entry name" value="ATPASEA"/>
</dbReference>
<feature type="transmembrane region" description="Helical" evidence="11">
    <location>
        <begin position="94"/>
        <end position="114"/>
    </location>
</feature>
<dbReference type="SUPFAM" id="SSF81336">
    <property type="entry name" value="F1F0 ATP synthase subunit A"/>
    <property type="match status" value="1"/>
</dbReference>
<dbReference type="GO" id="GO:0045259">
    <property type="term" value="C:proton-transporting ATP synthase complex"/>
    <property type="evidence" value="ECO:0007669"/>
    <property type="project" value="UniProtKB-KW"/>
</dbReference>
<evidence type="ECO:0000256" key="5">
    <source>
        <dbReference type="ARBA" id="ARBA00022692"/>
    </source>
</evidence>
<dbReference type="InterPro" id="IPR000568">
    <property type="entry name" value="ATP_synth_F0_asu"/>
</dbReference>
<organism evidence="12">
    <name type="scientific">freshwater metagenome</name>
    <dbReference type="NCBI Taxonomy" id="449393"/>
    <lineage>
        <taxon>unclassified sequences</taxon>
        <taxon>metagenomes</taxon>
        <taxon>ecological metagenomes</taxon>
    </lineage>
</organism>
<feature type="transmembrane region" description="Helical" evidence="11">
    <location>
        <begin position="190"/>
        <end position="211"/>
    </location>
</feature>
<dbReference type="Pfam" id="PF00119">
    <property type="entry name" value="ATP-synt_A"/>
    <property type="match status" value="1"/>
</dbReference>
<evidence type="ECO:0000256" key="11">
    <source>
        <dbReference type="SAM" id="Phobius"/>
    </source>
</evidence>
<comment type="subcellular location">
    <subcellularLocation>
        <location evidence="1">Membrane</location>
        <topology evidence="1">Multi-pass membrane protein</topology>
    </subcellularLocation>
</comment>
<keyword evidence="9 11" id="KW-0472">Membrane</keyword>
<evidence type="ECO:0000256" key="6">
    <source>
        <dbReference type="ARBA" id="ARBA00022781"/>
    </source>
</evidence>
<dbReference type="PANTHER" id="PTHR11410:SF0">
    <property type="entry name" value="ATP SYNTHASE SUBUNIT A"/>
    <property type="match status" value="1"/>
</dbReference>
<evidence type="ECO:0000256" key="4">
    <source>
        <dbReference type="ARBA" id="ARBA00022547"/>
    </source>
</evidence>
<keyword evidence="10" id="KW-0066">ATP synthesis</keyword>
<keyword evidence="8" id="KW-0406">Ion transport</keyword>
<keyword evidence="5 11" id="KW-0812">Transmembrane</keyword>
<dbReference type="PROSITE" id="PS00449">
    <property type="entry name" value="ATPASE_A"/>
    <property type="match status" value="1"/>
</dbReference>
<dbReference type="NCBIfam" id="TIGR01131">
    <property type="entry name" value="ATP_synt_6_or_A"/>
    <property type="match status" value="1"/>
</dbReference>
<evidence type="ECO:0000256" key="3">
    <source>
        <dbReference type="ARBA" id="ARBA00022448"/>
    </source>
</evidence>
<sequence length="265" mass="28792">MIDLATVLLPLADGGGFEPPGPSVFEYPPLFGGVTKSMLQLALSVVLIAGVTYLMARRAAIVPGRLQYAGEIAYGGVRNSIAREIIGTEHYLKFVPYLFALFMFVAVNNYFGIVPLIQLPTFSRSGYAYGLAILTWLLYNGAGIWKHGLIGYLKHTCIPSGVKGPVLLLIVPLEFLSNILVRPVTLALRLFANMFAGHLLLVLFAIGGEYLIIESPSLVNVFGGVLAWVMFFAVSVLELLVMFLQAYVFTLLTAMYVGGALADEH</sequence>
<dbReference type="EMBL" id="CAEZYQ010000013">
    <property type="protein sequence ID" value="CAB4748001.1"/>
    <property type="molecule type" value="Genomic_DNA"/>
</dbReference>
<dbReference type="CDD" id="cd00310">
    <property type="entry name" value="ATP-synt_Fo_a_6"/>
    <property type="match status" value="1"/>
</dbReference>
<evidence type="ECO:0000256" key="1">
    <source>
        <dbReference type="ARBA" id="ARBA00004141"/>
    </source>
</evidence>
<dbReference type="InterPro" id="IPR045083">
    <property type="entry name" value="ATP_synth_F0_asu_bact/mt"/>
</dbReference>
<evidence type="ECO:0000313" key="12">
    <source>
        <dbReference type="EMBL" id="CAB4748001.1"/>
    </source>
</evidence>
<reference evidence="12" key="1">
    <citation type="submission" date="2020-05" db="EMBL/GenBank/DDBJ databases">
        <authorList>
            <person name="Chiriac C."/>
            <person name="Salcher M."/>
            <person name="Ghai R."/>
            <person name="Kavagutti S V."/>
        </authorList>
    </citation>
    <scope>NUCLEOTIDE SEQUENCE</scope>
</reference>
<keyword evidence="7 11" id="KW-1133">Transmembrane helix</keyword>
<feature type="transmembrane region" description="Helical" evidence="11">
    <location>
        <begin position="126"/>
        <end position="145"/>
    </location>
</feature>
<name>A0A6J6TKP7_9ZZZZ</name>
<dbReference type="InterPro" id="IPR023011">
    <property type="entry name" value="ATP_synth_F0_asu_AS"/>
</dbReference>
<evidence type="ECO:0000256" key="7">
    <source>
        <dbReference type="ARBA" id="ARBA00022989"/>
    </source>
</evidence>
<evidence type="ECO:0000256" key="8">
    <source>
        <dbReference type="ARBA" id="ARBA00023065"/>
    </source>
</evidence>
<gene>
    <name evidence="12" type="ORF">UFOPK2761_01781</name>
</gene>
<dbReference type="Gene3D" id="1.20.120.220">
    <property type="entry name" value="ATP synthase, F0 complex, subunit A"/>
    <property type="match status" value="1"/>
</dbReference>
<dbReference type="PANTHER" id="PTHR11410">
    <property type="entry name" value="ATP SYNTHASE SUBUNIT A"/>
    <property type="match status" value="1"/>
</dbReference>
<evidence type="ECO:0000256" key="2">
    <source>
        <dbReference type="ARBA" id="ARBA00006810"/>
    </source>
</evidence>
<proteinExistence type="inferred from homology"/>
<keyword evidence="3" id="KW-0813">Transport</keyword>
<keyword evidence="4" id="KW-0138">CF(0)</keyword>
<feature type="transmembrane region" description="Helical" evidence="11">
    <location>
        <begin position="38"/>
        <end position="56"/>
    </location>
</feature>
<dbReference type="AlphaFoldDB" id="A0A6J6TKP7"/>
<dbReference type="GO" id="GO:0046933">
    <property type="term" value="F:proton-transporting ATP synthase activity, rotational mechanism"/>
    <property type="evidence" value="ECO:0007669"/>
    <property type="project" value="TreeGrafter"/>
</dbReference>